<dbReference type="InterPro" id="IPR005158">
    <property type="entry name" value="BTAD"/>
</dbReference>
<dbReference type="Gene3D" id="1.10.10.10">
    <property type="entry name" value="Winged helix-like DNA-binding domain superfamily/Winged helix DNA-binding domain"/>
    <property type="match status" value="1"/>
</dbReference>
<feature type="domain" description="OmpR/PhoB-type" evidence="5">
    <location>
        <begin position="57"/>
        <end position="137"/>
    </location>
</feature>
<gene>
    <name evidence="7" type="ORF">Sar04_33130</name>
</gene>
<dbReference type="SUPFAM" id="SSF46894">
    <property type="entry name" value="C-terminal effector domain of the bipartite response regulators"/>
    <property type="match status" value="1"/>
</dbReference>
<evidence type="ECO:0008006" key="9">
    <source>
        <dbReference type="Google" id="ProtNLM"/>
    </source>
</evidence>
<dbReference type="InterPro" id="IPR036388">
    <property type="entry name" value="WH-like_DNA-bd_sf"/>
</dbReference>
<keyword evidence="8" id="KW-1185">Reference proteome</keyword>
<comment type="similarity">
    <text evidence="1">Belongs to the AfsR/DnrI/RedD regulatory family.</text>
</comment>
<sequence length="307" mass="35149">MRDRRILNRYRLFKEELTTYPTRVDVIQPTGTFRRSRSEKQEVTSFLVLGTIEARTRTTVQRITGVMKQTLLAALIAANNRPVTIEALSEELWGPTPPAKMENALQAQVSRIRRLLNRLEPERPESRLITTVSSYRMMVSWSEVDVLSFERTVNVIQDRPCTDLRRDIRDLRSALELWRGPIFGGLTGGAICQAAAARYQQIRTTALELLYDRELRNGNQARIIPELMGLMAESPTSEQLCSLLMVALYRSGRQAEALEVYRHLRRHLADELGMETSPVLRRYEKAILDHDPLLFQQAAPPVFSKGD</sequence>
<dbReference type="InterPro" id="IPR011990">
    <property type="entry name" value="TPR-like_helical_dom_sf"/>
</dbReference>
<dbReference type="CDD" id="cd15831">
    <property type="entry name" value="BTAD"/>
    <property type="match status" value="1"/>
</dbReference>
<evidence type="ECO:0000256" key="2">
    <source>
        <dbReference type="ARBA" id="ARBA00023015"/>
    </source>
</evidence>
<dbReference type="PANTHER" id="PTHR35807:SF1">
    <property type="entry name" value="TRANSCRIPTIONAL REGULATOR REDD"/>
    <property type="match status" value="1"/>
</dbReference>
<dbReference type="PANTHER" id="PTHR35807">
    <property type="entry name" value="TRANSCRIPTIONAL REGULATOR REDD-RELATED"/>
    <property type="match status" value="1"/>
</dbReference>
<dbReference type="Pfam" id="PF00486">
    <property type="entry name" value="Trans_reg_C"/>
    <property type="match status" value="1"/>
</dbReference>
<evidence type="ECO:0000313" key="8">
    <source>
        <dbReference type="Proteomes" id="UP000677457"/>
    </source>
</evidence>
<dbReference type="SMART" id="SM00862">
    <property type="entry name" value="Trans_reg_C"/>
    <property type="match status" value="1"/>
</dbReference>
<dbReference type="Proteomes" id="UP000677457">
    <property type="component" value="Unassembled WGS sequence"/>
</dbReference>
<accession>A0ABQ4JUD6</accession>
<dbReference type="Pfam" id="PF03704">
    <property type="entry name" value="BTAD"/>
    <property type="match status" value="1"/>
</dbReference>
<comment type="caution">
    <text evidence="7">The sequence shown here is derived from an EMBL/GenBank/DDBJ whole genome shotgun (WGS) entry which is preliminary data.</text>
</comment>
<proteinExistence type="inferred from homology"/>
<protein>
    <recommendedName>
        <fullName evidence="9">DNA-binding SARP family transcriptional activator</fullName>
    </recommendedName>
</protein>
<keyword evidence="3" id="KW-0238">DNA-binding</keyword>
<keyword evidence="2" id="KW-0805">Transcription regulation</keyword>
<dbReference type="Gene3D" id="1.25.40.10">
    <property type="entry name" value="Tetratricopeptide repeat domain"/>
    <property type="match status" value="1"/>
</dbReference>
<organism evidence="7 8">
    <name type="scientific">Salinispora arenicola</name>
    <dbReference type="NCBI Taxonomy" id="168697"/>
    <lineage>
        <taxon>Bacteria</taxon>
        <taxon>Bacillati</taxon>
        <taxon>Actinomycetota</taxon>
        <taxon>Actinomycetes</taxon>
        <taxon>Micromonosporales</taxon>
        <taxon>Micromonosporaceae</taxon>
        <taxon>Salinispora</taxon>
    </lineage>
</organism>
<name>A0ABQ4JUD6_SALAC</name>
<evidence type="ECO:0000256" key="4">
    <source>
        <dbReference type="ARBA" id="ARBA00023163"/>
    </source>
</evidence>
<evidence type="ECO:0000256" key="3">
    <source>
        <dbReference type="ARBA" id="ARBA00023125"/>
    </source>
</evidence>
<dbReference type="InterPro" id="IPR001867">
    <property type="entry name" value="OmpR/PhoB-type_DNA-bd"/>
</dbReference>
<keyword evidence="4" id="KW-0804">Transcription</keyword>
<evidence type="ECO:0000256" key="1">
    <source>
        <dbReference type="ARBA" id="ARBA00005820"/>
    </source>
</evidence>
<dbReference type="EMBL" id="BOQM01000026">
    <property type="protein sequence ID" value="GIM86577.1"/>
    <property type="molecule type" value="Genomic_DNA"/>
</dbReference>
<feature type="domain" description="Bacterial transcriptional activator" evidence="6">
    <location>
        <begin position="144"/>
        <end position="288"/>
    </location>
</feature>
<dbReference type="SMART" id="SM01043">
    <property type="entry name" value="BTAD"/>
    <property type="match status" value="1"/>
</dbReference>
<evidence type="ECO:0000259" key="5">
    <source>
        <dbReference type="SMART" id="SM00862"/>
    </source>
</evidence>
<dbReference type="InterPro" id="IPR016032">
    <property type="entry name" value="Sig_transdc_resp-reg_C-effctor"/>
</dbReference>
<evidence type="ECO:0000259" key="6">
    <source>
        <dbReference type="SMART" id="SM01043"/>
    </source>
</evidence>
<evidence type="ECO:0000313" key="7">
    <source>
        <dbReference type="EMBL" id="GIM86577.1"/>
    </source>
</evidence>
<reference evidence="7 8" key="1">
    <citation type="submission" date="2021-03" db="EMBL/GenBank/DDBJ databases">
        <title>Whole genome shotgun sequence of Salinispora arenicola NBRC 105043.</title>
        <authorList>
            <person name="Komaki H."/>
            <person name="Tamura T."/>
        </authorList>
    </citation>
    <scope>NUCLEOTIDE SEQUENCE [LARGE SCALE GENOMIC DNA]</scope>
    <source>
        <strain evidence="7 8">NBRC 105043</strain>
    </source>
</reference>
<dbReference type="SUPFAM" id="SSF48452">
    <property type="entry name" value="TPR-like"/>
    <property type="match status" value="1"/>
</dbReference>
<dbReference type="InterPro" id="IPR051677">
    <property type="entry name" value="AfsR-DnrI-RedD_regulator"/>
</dbReference>